<name>A0A6J6PPH9_9ZZZZ</name>
<sequence>MRPWVAEIHGKRLAAVAIDDAVDAAVNLLPRLVPLDLDMHAVALHQGLANAIWVFV</sequence>
<evidence type="ECO:0000313" key="1">
    <source>
        <dbReference type="EMBL" id="CAB4698823.1"/>
    </source>
</evidence>
<gene>
    <name evidence="1" type="ORF">UFOPK2366_01158</name>
</gene>
<organism evidence="1">
    <name type="scientific">freshwater metagenome</name>
    <dbReference type="NCBI Taxonomy" id="449393"/>
    <lineage>
        <taxon>unclassified sequences</taxon>
        <taxon>metagenomes</taxon>
        <taxon>ecological metagenomes</taxon>
    </lineage>
</organism>
<reference evidence="1" key="1">
    <citation type="submission" date="2020-05" db="EMBL/GenBank/DDBJ databases">
        <authorList>
            <person name="Chiriac C."/>
            <person name="Salcher M."/>
            <person name="Ghai R."/>
            <person name="Kavagutti S V."/>
        </authorList>
    </citation>
    <scope>NUCLEOTIDE SEQUENCE</scope>
</reference>
<accession>A0A6J6PPH9</accession>
<proteinExistence type="predicted"/>
<protein>
    <submittedName>
        <fullName evidence="1">Unannotated protein</fullName>
    </submittedName>
</protein>
<dbReference type="EMBL" id="CAEZXM010000214">
    <property type="protein sequence ID" value="CAB4698823.1"/>
    <property type="molecule type" value="Genomic_DNA"/>
</dbReference>
<dbReference type="AlphaFoldDB" id="A0A6J6PPH9"/>